<dbReference type="EMBL" id="PQFF01000109">
    <property type="protein sequence ID" value="RHZ81652.1"/>
    <property type="molecule type" value="Genomic_DNA"/>
</dbReference>
<evidence type="ECO:0000256" key="3">
    <source>
        <dbReference type="ARBA" id="ARBA00022741"/>
    </source>
</evidence>
<dbReference type="EC" id="2.7.11.1" evidence="1"/>
<proteinExistence type="predicted"/>
<keyword evidence="5" id="KW-0067">ATP-binding</keyword>
<dbReference type="Proteomes" id="UP000266861">
    <property type="component" value="Unassembled WGS sequence"/>
</dbReference>
<dbReference type="GO" id="GO:0004674">
    <property type="term" value="F:protein serine/threonine kinase activity"/>
    <property type="evidence" value="ECO:0007669"/>
    <property type="project" value="UniProtKB-EC"/>
</dbReference>
<evidence type="ECO:0000256" key="5">
    <source>
        <dbReference type="ARBA" id="ARBA00022840"/>
    </source>
</evidence>
<dbReference type="GO" id="GO:0005829">
    <property type="term" value="C:cytosol"/>
    <property type="evidence" value="ECO:0007669"/>
    <property type="project" value="TreeGrafter"/>
</dbReference>
<keyword evidence="2" id="KW-0808">Transferase</keyword>
<dbReference type="SMART" id="SM00671">
    <property type="entry name" value="SEL1"/>
    <property type="match status" value="3"/>
</dbReference>
<dbReference type="STRING" id="1348612.A0A397J3X0"/>
<dbReference type="CDD" id="cd00180">
    <property type="entry name" value="PKc"/>
    <property type="match status" value="1"/>
</dbReference>
<dbReference type="Gene3D" id="1.25.40.10">
    <property type="entry name" value="Tetratricopeptide repeat domain"/>
    <property type="match status" value="1"/>
</dbReference>
<dbReference type="InterPro" id="IPR000719">
    <property type="entry name" value="Prot_kinase_dom"/>
</dbReference>
<dbReference type="SUPFAM" id="SSF81901">
    <property type="entry name" value="HCP-like"/>
    <property type="match status" value="1"/>
</dbReference>
<comment type="caution">
    <text evidence="7">The sequence shown here is derived from an EMBL/GenBank/DDBJ whole genome shotgun (WGS) entry which is preliminary data.</text>
</comment>
<dbReference type="InterPro" id="IPR045269">
    <property type="entry name" value="Atg1-like"/>
</dbReference>
<dbReference type="GO" id="GO:0005776">
    <property type="term" value="C:autophagosome"/>
    <property type="evidence" value="ECO:0007669"/>
    <property type="project" value="TreeGrafter"/>
</dbReference>
<dbReference type="Pfam" id="PF08238">
    <property type="entry name" value="Sel1"/>
    <property type="match status" value="4"/>
</dbReference>
<dbReference type="PANTHER" id="PTHR24348">
    <property type="entry name" value="SERINE/THREONINE-PROTEIN KINASE UNC-51-RELATED"/>
    <property type="match status" value="1"/>
</dbReference>
<evidence type="ECO:0000256" key="2">
    <source>
        <dbReference type="ARBA" id="ARBA00022679"/>
    </source>
</evidence>
<keyword evidence="3" id="KW-0547">Nucleotide-binding</keyword>
<dbReference type="SUPFAM" id="SSF56112">
    <property type="entry name" value="Protein kinase-like (PK-like)"/>
    <property type="match status" value="1"/>
</dbReference>
<dbReference type="GO" id="GO:0005524">
    <property type="term" value="F:ATP binding"/>
    <property type="evidence" value="ECO:0007669"/>
    <property type="project" value="UniProtKB-KW"/>
</dbReference>
<sequence>MFMKPLLKLLKKLSFLNIKRHRKLEIHDRFLNSMESRGKNINNYMIILEYVNEGSLRQYLKTNFQKLDWNTKLNLAKQIADVLMHLHANDIIHGKFAINSENIQIHNGIIKLNVFGLTKIISDSLSFLTNTNNLVPIQYMDPRHLELFKNKSSDIFGLGSIIWEISSGYPPFEMESSSKVDLFNNIVEGKKEIAIPGTPHKYEEIYTVNVFIKDLFELLNDLFNRQFREIRPIMIKNYIREYKKNPIEILSKMITSNSVASRYSNGFGVEKNEEKAFELYLKLAEKGFLLAQFNVDWCYKYGAGITKDETEGNQWVMKSARAENINAMGNIGYSHGNGIGMCKDKKEAFKWCLKAAEKEHNAPQYNIGLYYYYVRGINRDYKKAFE</sequence>
<dbReference type="Gene3D" id="1.10.510.10">
    <property type="entry name" value="Transferase(Phosphotransferase) domain 1"/>
    <property type="match status" value="1"/>
</dbReference>
<reference evidence="7 8" key="1">
    <citation type="submission" date="2018-08" db="EMBL/GenBank/DDBJ databases">
        <title>Genome and evolution of the arbuscular mycorrhizal fungus Diversispora epigaea (formerly Glomus versiforme) and its bacterial endosymbionts.</title>
        <authorList>
            <person name="Sun X."/>
            <person name="Fei Z."/>
            <person name="Harrison M."/>
        </authorList>
    </citation>
    <scope>NUCLEOTIDE SEQUENCE [LARGE SCALE GENOMIC DNA]</scope>
    <source>
        <strain evidence="7 8">IT104</strain>
    </source>
</reference>
<dbReference type="InterPro" id="IPR011990">
    <property type="entry name" value="TPR-like_helical_dom_sf"/>
</dbReference>
<accession>A0A397J3X0</accession>
<organism evidence="7 8">
    <name type="scientific">Diversispora epigaea</name>
    <dbReference type="NCBI Taxonomy" id="1348612"/>
    <lineage>
        <taxon>Eukaryota</taxon>
        <taxon>Fungi</taxon>
        <taxon>Fungi incertae sedis</taxon>
        <taxon>Mucoromycota</taxon>
        <taxon>Glomeromycotina</taxon>
        <taxon>Glomeromycetes</taxon>
        <taxon>Diversisporales</taxon>
        <taxon>Diversisporaceae</taxon>
        <taxon>Diversispora</taxon>
    </lineage>
</organism>
<feature type="domain" description="Protein kinase" evidence="6">
    <location>
        <begin position="1"/>
        <end position="243"/>
    </location>
</feature>
<dbReference type="PROSITE" id="PS50011">
    <property type="entry name" value="PROTEIN_KINASE_DOM"/>
    <property type="match status" value="1"/>
</dbReference>
<keyword evidence="4" id="KW-0418">Kinase</keyword>
<keyword evidence="8" id="KW-1185">Reference proteome</keyword>
<dbReference type="AlphaFoldDB" id="A0A397J3X0"/>
<dbReference type="PANTHER" id="PTHR24348:SF22">
    <property type="entry name" value="NON-SPECIFIC SERINE_THREONINE PROTEIN KINASE"/>
    <property type="match status" value="1"/>
</dbReference>
<evidence type="ECO:0000256" key="4">
    <source>
        <dbReference type="ARBA" id="ARBA00022777"/>
    </source>
</evidence>
<dbReference type="GO" id="GO:0016020">
    <property type="term" value="C:membrane"/>
    <property type="evidence" value="ECO:0007669"/>
    <property type="project" value="TreeGrafter"/>
</dbReference>
<dbReference type="InterPro" id="IPR006597">
    <property type="entry name" value="Sel1-like"/>
</dbReference>
<evidence type="ECO:0000313" key="8">
    <source>
        <dbReference type="Proteomes" id="UP000266861"/>
    </source>
</evidence>
<evidence type="ECO:0000313" key="7">
    <source>
        <dbReference type="EMBL" id="RHZ81652.1"/>
    </source>
</evidence>
<dbReference type="GO" id="GO:0010506">
    <property type="term" value="P:regulation of autophagy"/>
    <property type="evidence" value="ECO:0007669"/>
    <property type="project" value="InterPro"/>
</dbReference>
<dbReference type="OrthoDB" id="272077at2759"/>
<name>A0A397J3X0_9GLOM</name>
<dbReference type="InterPro" id="IPR011009">
    <property type="entry name" value="Kinase-like_dom_sf"/>
</dbReference>
<dbReference type="GO" id="GO:0000407">
    <property type="term" value="C:phagophore assembly site"/>
    <property type="evidence" value="ECO:0007669"/>
    <property type="project" value="TreeGrafter"/>
</dbReference>
<dbReference type="Pfam" id="PF07714">
    <property type="entry name" value="PK_Tyr_Ser-Thr"/>
    <property type="match status" value="1"/>
</dbReference>
<dbReference type="InterPro" id="IPR001245">
    <property type="entry name" value="Ser-Thr/Tyr_kinase_cat_dom"/>
</dbReference>
<protein>
    <recommendedName>
        <fullName evidence="1">non-specific serine/threonine protein kinase</fullName>
        <ecNumber evidence="1">2.7.11.1</ecNumber>
    </recommendedName>
</protein>
<gene>
    <name evidence="7" type="ORF">Glove_117g139</name>
</gene>
<dbReference type="GO" id="GO:0000045">
    <property type="term" value="P:autophagosome assembly"/>
    <property type="evidence" value="ECO:0007669"/>
    <property type="project" value="TreeGrafter"/>
</dbReference>
<evidence type="ECO:0000259" key="6">
    <source>
        <dbReference type="PROSITE" id="PS50011"/>
    </source>
</evidence>
<evidence type="ECO:0000256" key="1">
    <source>
        <dbReference type="ARBA" id="ARBA00012513"/>
    </source>
</evidence>